<dbReference type="Proteomes" id="UP000008229">
    <property type="component" value="Chromosome"/>
</dbReference>
<accession>D3F299</accession>
<dbReference type="eggNOG" id="COG1633">
    <property type="taxonomic scope" value="Bacteria"/>
</dbReference>
<dbReference type="Gene3D" id="1.20.1260.10">
    <property type="match status" value="1"/>
</dbReference>
<gene>
    <name evidence="1" type="ordered locus">Cwoe_1848</name>
</gene>
<dbReference type="CDD" id="cd00657">
    <property type="entry name" value="Ferritin_like"/>
    <property type="match status" value="1"/>
</dbReference>
<dbReference type="HOGENOM" id="CLU_1583701_0_0_11"/>
<dbReference type="Pfam" id="PF13668">
    <property type="entry name" value="Ferritin_2"/>
    <property type="match status" value="1"/>
</dbReference>
<evidence type="ECO:0008006" key="3">
    <source>
        <dbReference type="Google" id="ProtNLM"/>
    </source>
</evidence>
<evidence type="ECO:0000313" key="2">
    <source>
        <dbReference type="Proteomes" id="UP000008229"/>
    </source>
</evidence>
<dbReference type="EMBL" id="CP001854">
    <property type="protein sequence ID" value="ADB50274.1"/>
    <property type="molecule type" value="Genomic_DNA"/>
</dbReference>
<proteinExistence type="predicted"/>
<keyword evidence="2" id="KW-1185">Reference proteome</keyword>
<protein>
    <recommendedName>
        <fullName evidence="3">Rubrerythrin diiron-binding domain-containing protein</fullName>
    </recommendedName>
</protein>
<dbReference type="AlphaFoldDB" id="D3F299"/>
<organism evidence="1 2">
    <name type="scientific">Conexibacter woesei (strain DSM 14684 / CCUG 47730 / CIP 108061 / JCM 11494 / NBRC 100937 / ID131577)</name>
    <dbReference type="NCBI Taxonomy" id="469383"/>
    <lineage>
        <taxon>Bacteria</taxon>
        <taxon>Bacillati</taxon>
        <taxon>Actinomycetota</taxon>
        <taxon>Thermoleophilia</taxon>
        <taxon>Solirubrobacterales</taxon>
        <taxon>Conexibacteraceae</taxon>
        <taxon>Conexibacter</taxon>
    </lineage>
</organism>
<dbReference type="SUPFAM" id="SSF47240">
    <property type="entry name" value="Ferritin-like"/>
    <property type="match status" value="1"/>
</dbReference>
<name>D3F299_CONWI</name>
<dbReference type="STRING" id="469383.Cwoe_1848"/>
<reference evidence="2" key="2">
    <citation type="submission" date="2010-01" db="EMBL/GenBank/DDBJ databases">
        <title>The complete genome of Conexibacter woesei DSM 14684.</title>
        <authorList>
            <consortium name="US DOE Joint Genome Institute (JGI-PGF)"/>
            <person name="Lucas S."/>
            <person name="Copeland A."/>
            <person name="Lapidus A."/>
            <person name="Glavina del Rio T."/>
            <person name="Dalin E."/>
            <person name="Tice H."/>
            <person name="Bruce D."/>
            <person name="Goodwin L."/>
            <person name="Pitluck S."/>
            <person name="Kyrpides N."/>
            <person name="Mavromatis K."/>
            <person name="Ivanova N."/>
            <person name="Mikhailova N."/>
            <person name="Chertkov O."/>
            <person name="Brettin T."/>
            <person name="Detter J.C."/>
            <person name="Han C."/>
            <person name="Larimer F."/>
            <person name="Land M."/>
            <person name="Hauser L."/>
            <person name="Markowitz V."/>
            <person name="Cheng J.-F."/>
            <person name="Hugenholtz P."/>
            <person name="Woyke T."/>
            <person name="Wu D."/>
            <person name="Pukall R."/>
            <person name="Steenblock K."/>
            <person name="Schneider S."/>
            <person name="Klenk H.-P."/>
            <person name="Eisen J.A."/>
        </authorList>
    </citation>
    <scope>NUCLEOTIDE SEQUENCE [LARGE SCALE GENOMIC DNA]</scope>
    <source>
        <strain evidence="2">DSM 14684 / CIP 108061 / JCM 11494 / NBRC 100937 / ID131577</strain>
    </source>
</reference>
<evidence type="ECO:0000313" key="1">
    <source>
        <dbReference type="EMBL" id="ADB50274.1"/>
    </source>
</evidence>
<reference evidence="1 2" key="1">
    <citation type="journal article" date="2010" name="Stand. Genomic Sci.">
        <title>Complete genome sequence of Conexibacter woesei type strain (ID131577).</title>
        <authorList>
            <person name="Pukall R."/>
            <person name="Lapidus A."/>
            <person name="Glavina Del Rio T."/>
            <person name="Copeland A."/>
            <person name="Tice H."/>
            <person name="Cheng J.-F."/>
            <person name="Lucas S."/>
            <person name="Chen F."/>
            <person name="Nolan M."/>
            <person name="Bruce D."/>
            <person name="Goodwin L."/>
            <person name="Pitluck S."/>
            <person name="Mavromatis K."/>
            <person name="Ivanova N."/>
            <person name="Ovchinnikova G."/>
            <person name="Pati A."/>
            <person name="Chen A."/>
            <person name="Palaniappan K."/>
            <person name="Land M."/>
            <person name="Hauser L."/>
            <person name="Chang Y.-J."/>
            <person name="Jeffries C.D."/>
            <person name="Chain P."/>
            <person name="Meincke L."/>
            <person name="Sims D."/>
            <person name="Brettin T."/>
            <person name="Detter J.C."/>
            <person name="Rohde M."/>
            <person name="Goeker M."/>
            <person name="Bristow J."/>
            <person name="Eisen J.A."/>
            <person name="Markowitz V."/>
            <person name="Kyrpides N.C."/>
            <person name="Klenk H.-P."/>
            <person name="Hugenholtz P."/>
        </authorList>
    </citation>
    <scope>NUCLEOTIDE SEQUENCE [LARGE SCALE GENOMIC DNA]</scope>
    <source>
        <strain evidence="2">DSM 14684 / CIP 108061 / JCM 11494 / NBRC 100937 / ID131577</strain>
    </source>
</reference>
<dbReference type="InterPro" id="IPR012347">
    <property type="entry name" value="Ferritin-like"/>
</dbReference>
<sequence>MSDETIVAQALALEQVAVESYGAALGGGTPESPLPPRMMEVLRRFRRQERQHVELLASTLDALGGRVAPPPADRAELTRARTTAGLEHSLDRLRTPAEVGRFAIELENAQIARYLDAVGALQDPRLLEIATQVMAAEGQHATVLRGLLSDDVALTVPDAFERGDAPFP</sequence>
<dbReference type="InterPro" id="IPR009078">
    <property type="entry name" value="Ferritin-like_SF"/>
</dbReference>
<dbReference type="KEGG" id="cwo:Cwoe_1848"/>
<dbReference type="RefSeq" id="WP_012933325.1">
    <property type="nucleotide sequence ID" value="NC_013739.1"/>
</dbReference>